<protein>
    <submittedName>
        <fullName evidence="5">Homocysteine S-methyltransferase</fullName>
    </submittedName>
</protein>
<keyword evidence="2 3" id="KW-0808">Transferase</keyword>
<accession>A0AAD1FFH2</accession>
<evidence type="ECO:0000256" key="2">
    <source>
        <dbReference type="ARBA" id="ARBA00022679"/>
    </source>
</evidence>
<keyword evidence="3" id="KW-0862">Zinc</keyword>
<dbReference type="KEGG" id="pfuw:KF707C_26180"/>
<dbReference type="Pfam" id="PF02574">
    <property type="entry name" value="S-methyl_trans"/>
    <property type="match status" value="1"/>
</dbReference>
<dbReference type="PANTHER" id="PTHR11103">
    <property type="entry name" value="SLR1189 PROTEIN"/>
    <property type="match status" value="1"/>
</dbReference>
<dbReference type="RefSeq" id="WP_003448626.1">
    <property type="nucleotide sequence ID" value="NZ_AJMR01000032.1"/>
</dbReference>
<keyword evidence="6" id="KW-1185">Reference proteome</keyword>
<dbReference type="InterPro" id="IPR003726">
    <property type="entry name" value="HCY_dom"/>
</dbReference>
<dbReference type="AlphaFoldDB" id="A0AAD1FFH2"/>
<evidence type="ECO:0000313" key="6">
    <source>
        <dbReference type="Proteomes" id="UP000218554"/>
    </source>
</evidence>
<dbReference type="PANTHER" id="PTHR11103:SF18">
    <property type="entry name" value="SLR1189 PROTEIN"/>
    <property type="match status" value="1"/>
</dbReference>
<evidence type="ECO:0000259" key="4">
    <source>
        <dbReference type="PROSITE" id="PS50970"/>
    </source>
</evidence>
<dbReference type="EMBL" id="AP014862">
    <property type="protein sequence ID" value="BAU74306.1"/>
    <property type="molecule type" value="Genomic_DNA"/>
</dbReference>
<evidence type="ECO:0000313" key="5">
    <source>
        <dbReference type="EMBL" id="BAU74306.1"/>
    </source>
</evidence>
<feature type="binding site" evidence="3">
    <location>
        <position position="227"/>
    </location>
    <ligand>
        <name>Zn(2+)</name>
        <dbReference type="ChEBI" id="CHEBI:29105"/>
    </ligand>
</feature>
<feature type="binding site" evidence="3">
    <location>
        <position position="297"/>
    </location>
    <ligand>
        <name>Zn(2+)</name>
        <dbReference type="ChEBI" id="CHEBI:29105"/>
    </ligand>
</feature>
<organism evidence="5 6">
    <name type="scientific">Metapseudomonas furukawaii</name>
    <name type="common">Pseudomonas furukawaii</name>
    <dbReference type="NCBI Taxonomy" id="1149133"/>
    <lineage>
        <taxon>Bacteria</taxon>
        <taxon>Pseudomonadati</taxon>
        <taxon>Pseudomonadota</taxon>
        <taxon>Gammaproteobacteria</taxon>
        <taxon>Pseudomonadales</taxon>
        <taxon>Pseudomonadaceae</taxon>
        <taxon>Metapseudomonas</taxon>
    </lineage>
</organism>
<evidence type="ECO:0000256" key="3">
    <source>
        <dbReference type="PROSITE-ProRule" id="PRU00333"/>
    </source>
</evidence>
<dbReference type="GO" id="GO:0032259">
    <property type="term" value="P:methylation"/>
    <property type="evidence" value="ECO:0007669"/>
    <property type="project" value="UniProtKB-KW"/>
</dbReference>
<comment type="cofactor">
    <cofactor evidence="3">
        <name>Zn(2+)</name>
        <dbReference type="ChEBI" id="CHEBI:29105"/>
    </cofactor>
</comment>
<gene>
    <name evidence="5" type="ORF">KF707C_26180</name>
</gene>
<name>A0AAD1FFH2_METFU</name>
<evidence type="ECO:0000256" key="1">
    <source>
        <dbReference type="ARBA" id="ARBA00022603"/>
    </source>
</evidence>
<reference evidence="6" key="1">
    <citation type="submission" date="2015-05" db="EMBL/GenBank/DDBJ databases">
        <title>Draft genome sequencing of a biphenyl-degrading bacterium, Pseudomonas balearica KF707 (=NBRC110670).</title>
        <authorList>
            <person name="Kimura N."/>
            <person name="Hirose J."/>
            <person name="Watanabe T."/>
            <person name="Suenaga H."/>
            <person name="Fujihara H."/>
            <person name="Noguchi M."/>
            <person name="Hashimoto M."/>
            <person name="Shimodaira J."/>
            <person name="Tsuchikane K."/>
            <person name="Hosoyama A."/>
            <person name="Yamazoe A."/>
            <person name="Fujita N."/>
            <person name="Furukawa K."/>
        </authorList>
    </citation>
    <scope>NUCLEOTIDE SEQUENCE [LARGE SCALE GENOMIC DNA]</scope>
    <source>
        <strain evidence="6">DSM 10086 / NBRC 110670 / KF707</strain>
    </source>
</reference>
<dbReference type="GO" id="GO:0008168">
    <property type="term" value="F:methyltransferase activity"/>
    <property type="evidence" value="ECO:0007669"/>
    <property type="project" value="UniProtKB-UniRule"/>
</dbReference>
<dbReference type="Proteomes" id="UP000218554">
    <property type="component" value="Chromosome"/>
</dbReference>
<dbReference type="SUPFAM" id="SSF82282">
    <property type="entry name" value="Homocysteine S-methyltransferase"/>
    <property type="match status" value="1"/>
</dbReference>
<dbReference type="Gene3D" id="3.20.20.330">
    <property type="entry name" value="Homocysteine-binding-like domain"/>
    <property type="match status" value="1"/>
</dbReference>
<feature type="binding site" evidence="3">
    <location>
        <position position="296"/>
    </location>
    <ligand>
        <name>Zn(2+)</name>
        <dbReference type="ChEBI" id="CHEBI:29105"/>
    </ligand>
</feature>
<feature type="domain" description="Hcy-binding" evidence="4">
    <location>
        <begin position="4"/>
        <end position="311"/>
    </location>
</feature>
<dbReference type="GO" id="GO:0046872">
    <property type="term" value="F:metal ion binding"/>
    <property type="evidence" value="ECO:0007669"/>
    <property type="project" value="UniProtKB-KW"/>
</dbReference>
<keyword evidence="1 3" id="KW-0489">Methyltransferase</keyword>
<proteinExistence type="predicted"/>
<keyword evidence="3" id="KW-0479">Metal-binding</keyword>
<dbReference type="InterPro" id="IPR036589">
    <property type="entry name" value="HCY_dom_sf"/>
</dbReference>
<reference evidence="5 6" key="2">
    <citation type="journal article" date="2017" name="Int. J. Syst. Evol. Microbiol.">
        <title>Pseudomonas furukawaii sp. nov., a polychlorinated biphenyl-degrading bacterium isolated from biphenyl-contaminated soil in Japan.</title>
        <authorList>
            <person name="Kimura N."/>
            <person name="Watanabe T."/>
            <person name="Suenaga H."/>
            <person name="Fujihara H."/>
            <person name="Futagami T."/>
            <person name="Goto M."/>
            <person name="Hanada S."/>
            <person name="Hirose J."/>
        </authorList>
    </citation>
    <scope>NUCLEOTIDE SEQUENCE [LARGE SCALE GENOMIC DNA]</scope>
    <source>
        <strain evidence="6">DSM 10086 / NBRC 110670 / KF707</strain>
    </source>
</reference>
<dbReference type="PROSITE" id="PS50970">
    <property type="entry name" value="HCY"/>
    <property type="match status" value="1"/>
</dbReference>
<sequence>MTHFRNALPQLEGELFLTDGGIETTLVFHEGIALPDFAAFVLLNYPDGQEALRRYFRAYCAIASHHDTGLILESPTWRANPDWARQLGFTPQGLATANRQAIALLQGLRDERAGGRAPMVISGCVGPRGDGYVADEAMDEEQARHYHSEQVELFAETSADLVSALTMNYVEEAVGIALAARDARMPVVISFTVETDGRLPTGQSLQAAIEQVDAATAGYPAYYMINCAHPDHFESVLTPGSGWVQRIRGLRANASRRSHAELNEATTLDSGDPEELGALYARLRQRLPQINVMGGCCGTDPRHVEEIARACKPLFHAAS</sequence>